<dbReference type="AlphaFoldDB" id="A0A6A5TT94"/>
<evidence type="ECO:0000256" key="1">
    <source>
        <dbReference type="SAM" id="MobiDB-lite"/>
    </source>
</evidence>
<dbReference type="Proteomes" id="UP000800035">
    <property type="component" value="Unassembled WGS sequence"/>
</dbReference>
<dbReference type="InterPro" id="IPR036047">
    <property type="entry name" value="F-box-like_dom_sf"/>
</dbReference>
<protein>
    <submittedName>
        <fullName evidence="2">Uncharacterized protein</fullName>
    </submittedName>
</protein>
<dbReference type="SUPFAM" id="SSF81383">
    <property type="entry name" value="F-box domain"/>
    <property type="match status" value="1"/>
</dbReference>
<gene>
    <name evidence="2" type="ORF">CC80DRAFT_493347</name>
</gene>
<reference evidence="2" key="1">
    <citation type="journal article" date="2020" name="Stud. Mycol.">
        <title>101 Dothideomycetes genomes: a test case for predicting lifestyles and emergence of pathogens.</title>
        <authorList>
            <person name="Haridas S."/>
            <person name="Albert R."/>
            <person name="Binder M."/>
            <person name="Bloem J."/>
            <person name="Labutti K."/>
            <person name="Salamov A."/>
            <person name="Andreopoulos B."/>
            <person name="Baker S."/>
            <person name="Barry K."/>
            <person name="Bills G."/>
            <person name="Bluhm B."/>
            <person name="Cannon C."/>
            <person name="Castanera R."/>
            <person name="Culley D."/>
            <person name="Daum C."/>
            <person name="Ezra D."/>
            <person name="Gonzalez J."/>
            <person name="Henrissat B."/>
            <person name="Kuo A."/>
            <person name="Liang C."/>
            <person name="Lipzen A."/>
            <person name="Lutzoni F."/>
            <person name="Magnuson J."/>
            <person name="Mondo S."/>
            <person name="Nolan M."/>
            <person name="Ohm R."/>
            <person name="Pangilinan J."/>
            <person name="Park H.-J."/>
            <person name="Ramirez L."/>
            <person name="Alfaro M."/>
            <person name="Sun H."/>
            <person name="Tritt A."/>
            <person name="Yoshinaga Y."/>
            <person name="Zwiers L.-H."/>
            <person name="Turgeon B."/>
            <person name="Goodwin S."/>
            <person name="Spatafora J."/>
            <person name="Crous P."/>
            <person name="Grigoriev I."/>
        </authorList>
    </citation>
    <scope>NUCLEOTIDE SEQUENCE</scope>
    <source>
        <strain evidence="2">CBS 675.92</strain>
    </source>
</reference>
<feature type="compositionally biased region" description="Acidic residues" evidence="1">
    <location>
        <begin position="44"/>
        <end position="75"/>
    </location>
</feature>
<feature type="region of interest" description="Disordered" evidence="1">
    <location>
        <begin position="126"/>
        <end position="147"/>
    </location>
</feature>
<dbReference type="OrthoDB" id="9984533at2759"/>
<sequence length="428" mass="49317">MGSWDCYCALCSGPLGYGVKFARRKRAAKQGKEGTGHDSYEAMGDAEEEESKEEGEVQFDSDYGDDDDDEDDDYEGEHRYNPEVLKKKDTAWVKDCRCLAKADSDGSDPRIFLSRRGTYDDYGVFSINRSDEDNETSSEDLDPNDPGAEDFDCYEHQSMDGWGFPMHEACWSILAQRLLNHSDGTRINRAAMFSTLDRLQDQHNSFRDLNLDYGDIEGPDQIWICQPGQEYIVCNPGFNVLTTQEILKILPTTQPTPSLDLTGKVRNDPFRRLPYDILLMVMPYLPAKQRIALMNASWHVHMQTRNTSFWTWMIRKDVLPWFPELKQVFSDPQFSPTNFNFKDVYFYLRHATNTKTNMQGPLMGIANRRRIWNTIKLRHATNTKTNMQGPLMGIANRRRIWNTIKPIIPLYRGLVDPPLAEEEKGQMG</sequence>
<name>A0A6A5TT94_9PLEO</name>
<accession>A0A6A5TT94</accession>
<organism evidence="2 3">
    <name type="scientific">Byssothecium circinans</name>
    <dbReference type="NCBI Taxonomy" id="147558"/>
    <lineage>
        <taxon>Eukaryota</taxon>
        <taxon>Fungi</taxon>
        <taxon>Dikarya</taxon>
        <taxon>Ascomycota</taxon>
        <taxon>Pezizomycotina</taxon>
        <taxon>Dothideomycetes</taxon>
        <taxon>Pleosporomycetidae</taxon>
        <taxon>Pleosporales</taxon>
        <taxon>Massarineae</taxon>
        <taxon>Massarinaceae</taxon>
        <taxon>Byssothecium</taxon>
    </lineage>
</organism>
<feature type="compositionally biased region" description="Acidic residues" evidence="1">
    <location>
        <begin position="132"/>
        <end position="147"/>
    </location>
</feature>
<dbReference type="EMBL" id="ML976996">
    <property type="protein sequence ID" value="KAF1954959.1"/>
    <property type="molecule type" value="Genomic_DNA"/>
</dbReference>
<proteinExistence type="predicted"/>
<feature type="compositionally biased region" description="Basic and acidic residues" evidence="1">
    <location>
        <begin position="30"/>
        <end position="40"/>
    </location>
</feature>
<feature type="region of interest" description="Disordered" evidence="1">
    <location>
        <begin position="28"/>
        <end position="81"/>
    </location>
</feature>
<evidence type="ECO:0000313" key="2">
    <source>
        <dbReference type="EMBL" id="KAF1954959.1"/>
    </source>
</evidence>
<keyword evidence="3" id="KW-1185">Reference proteome</keyword>
<evidence type="ECO:0000313" key="3">
    <source>
        <dbReference type="Proteomes" id="UP000800035"/>
    </source>
</evidence>